<evidence type="ECO:0000256" key="14">
    <source>
        <dbReference type="ARBA" id="ARBA00022984"/>
    </source>
</evidence>
<sequence length="760" mass="84368">MTKTKKVKKPSVLRRLLVLGLKLALIGVVLLIGYVIYLDASLTERFSSNRYQAPALIYGRSLTLEPAAPISREMVVAELDRLNYQRVTKVADTGQYSVTEYGIDFYRRPFDFAQGPQMAQRVQVNFAGDRVQAVMSLPNGRRLNRVELEPPYLGRLSGGNKEDRLLVGLERVPSLLIETLLLIEDRDFYHHSGISLTSIGRAALANLAAMRTVQGGSTLTQQLVKNLYLTRDRTLWRKANEALMAIVLDYRFSKNEILETYLNEVYFGQDRGSAIHGIGLASRLYFGKQVEELDPADVALLVGVIKGPSYYDPRRYPERAQERRDLILQLMFAENLISQSQYVASVNQPVIPHGSGRLVSENIPHYMELVQFELGRMRLPENWQQDGLRVFTYLDPLAQEAAEQALTRELPKVSEDSELQGAVVIANHEQAGITAVVGDRNPRRVGFNRAVAAMRPVGSLIKPLIYAEAFSSLSDFELGSLLFDEPLLYEQQGQPSWSPQNFDKKHVGAMLAYDALAQSRNVPAVRLGLSIGIDRIVDLLQASGVDTPIPNVPSLTLGAVPLSPLAVTEIYSMLAQQGAHRPLQSIRAVTNHQGLTLFERQQTDAKQVFSATAGYLVNYGLRGVINEGTGSKLADAFGVNKLAGKSGTTNDYRDSWFVAYDNKHVIAAWLGRDDNQPVQLTGSSGALRVVQGVLSQLLITPLELQTPTDVQAAAFHPTLGVRIPVECNHARLLPARKKQLPEDLGCSGEIEEKSWWQRLF</sequence>
<evidence type="ECO:0000256" key="17">
    <source>
        <dbReference type="ARBA" id="ARBA00023268"/>
    </source>
</evidence>
<dbReference type="NCBIfam" id="TIGR02071">
    <property type="entry name" value="PBP_1b"/>
    <property type="match status" value="1"/>
</dbReference>
<dbReference type="GO" id="GO:0009002">
    <property type="term" value="F:serine-type D-Ala-D-Ala carboxypeptidase activity"/>
    <property type="evidence" value="ECO:0007669"/>
    <property type="project" value="UniProtKB-EC"/>
</dbReference>
<feature type="domain" description="Penicillin-binding protein transpeptidase" evidence="26">
    <location>
        <begin position="421"/>
        <end position="666"/>
    </location>
</feature>
<keyword evidence="25" id="KW-1133">Transmembrane helix</keyword>
<evidence type="ECO:0000256" key="9">
    <source>
        <dbReference type="ARBA" id="ARBA00022670"/>
    </source>
</evidence>
<evidence type="ECO:0000256" key="6">
    <source>
        <dbReference type="ARBA" id="ARBA00018637"/>
    </source>
</evidence>
<feature type="domain" description="Bifunctional transglycosylase second" evidence="28">
    <location>
        <begin position="64"/>
        <end position="148"/>
    </location>
</feature>
<dbReference type="GO" id="GO:0071555">
    <property type="term" value="P:cell wall organization"/>
    <property type="evidence" value="ECO:0007669"/>
    <property type="project" value="UniProtKB-UniRule"/>
</dbReference>
<comment type="caution">
    <text evidence="29">The sequence shown here is derived from an EMBL/GenBank/DDBJ whole genome shotgun (WGS) entry which is preliminary data.</text>
</comment>
<dbReference type="Pfam" id="PF00905">
    <property type="entry name" value="Transpeptidase"/>
    <property type="match status" value="1"/>
</dbReference>
<dbReference type="InterPro" id="IPR036950">
    <property type="entry name" value="PBP_transglycosylase"/>
</dbReference>
<keyword evidence="16" id="KW-0046">Antibiotic resistance</keyword>
<evidence type="ECO:0000313" key="30">
    <source>
        <dbReference type="Proteomes" id="UP000288789"/>
    </source>
</evidence>
<dbReference type="InterPro" id="IPR001264">
    <property type="entry name" value="Glyco_trans_51"/>
</dbReference>
<keyword evidence="11 23" id="KW-0808">Transferase</keyword>
<feature type="transmembrane region" description="Helical" evidence="25">
    <location>
        <begin position="12"/>
        <end position="37"/>
    </location>
</feature>
<keyword evidence="12" id="KW-0378">Hydrolase</keyword>
<protein>
    <recommendedName>
        <fullName evidence="6 22">Penicillin-binding protein 1B</fullName>
        <shortName evidence="23">PBP-1b</shortName>
        <shortName evidence="23">PBP1b</shortName>
    </recommendedName>
    <alternativeName>
        <fullName evidence="19 23">Murein polymerase</fullName>
    </alternativeName>
</protein>
<keyword evidence="18 23" id="KW-0961">Cell wall biogenesis/degradation</keyword>
<gene>
    <name evidence="29" type="primary">mrcB</name>
    <name evidence="29" type="ORF">EGC76_10020</name>
</gene>
<dbReference type="GO" id="GO:0008955">
    <property type="term" value="F:peptidoglycan glycosyltransferase activity"/>
    <property type="evidence" value="ECO:0007669"/>
    <property type="project" value="UniProtKB-UniRule"/>
</dbReference>
<dbReference type="GO" id="GO:0008360">
    <property type="term" value="P:regulation of cell shape"/>
    <property type="evidence" value="ECO:0007669"/>
    <property type="project" value="UniProtKB-UniRule"/>
</dbReference>
<evidence type="ECO:0000256" key="22">
    <source>
        <dbReference type="NCBIfam" id="TIGR02071"/>
    </source>
</evidence>
<dbReference type="FunFam" id="1.10.3810.10:FF:000001">
    <property type="entry name" value="Penicillin-binding protein 1A"/>
    <property type="match status" value="1"/>
</dbReference>
<keyword evidence="17" id="KW-0511">Multifunctional enzyme</keyword>
<evidence type="ECO:0000256" key="25">
    <source>
        <dbReference type="SAM" id="Phobius"/>
    </source>
</evidence>
<dbReference type="Pfam" id="PF14814">
    <property type="entry name" value="UB2H"/>
    <property type="match status" value="1"/>
</dbReference>
<dbReference type="GO" id="GO:0009252">
    <property type="term" value="P:peptidoglycan biosynthetic process"/>
    <property type="evidence" value="ECO:0007669"/>
    <property type="project" value="UniProtKB-UniRule"/>
</dbReference>
<evidence type="ECO:0000256" key="18">
    <source>
        <dbReference type="ARBA" id="ARBA00023316"/>
    </source>
</evidence>
<comment type="pathway">
    <text evidence="3 23">Cell wall biogenesis; peptidoglycan biosynthesis.</text>
</comment>
<evidence type="ECO:0000259" key="26">
    <source>
        <dbReference type="Pfam" id="PF00905"/>
    </source>
</evidence>
<dbReference type="Proteomes" id="UP000288789">
    <property type="component" value="Unassembled WGS sequence"/>
</dbReference>
<dbReference type="Gene3D" id="3.40.710.10">
    <property type="entry name" value="DD-peptidase/beta-lactamase superfamily"/>
    <property type="match status" value="1"/>
</dbReference>
<comment type="catalytic activity">
    <reaction evidence="20">
        <text>Preferential cleavage: (Ac)2-L-Lys-D-Ala-|-D-Ala. Also transpeptidation of peptidyl-alanyl moieties that are N-acyl substituents of D-alanine.</text>
        <dbReference type="EC" id="3.4.16.4"/>
    </reaction>
</comment>
<proteinExistence type="inferred from homology"/>
<dbReference type="RefSeq" id="WP_128352864.1">
    <property type="nucleotide sequence ID" value="NZ_RSFE01000008.1"/>
</dbReference>
<organism evidence="29 30">
    <name type="scientific">Pseudidiomarina gelatinasegens</name>
    <dbReference type="NCBI Taxonomy" id="2487740"/>
    <lineage>
        <taxon>Bacteria</taxon>
        <taxon>Pseudomonadati</taxon>
        <taxon>Pseudomonadota</taxon>
        <taxon>Gammaproteobacteria</taxon>
        <taxon>Alteromonadales</taxon>
        <taxon>Idiomarinaceae</taxon>
        <taxon>Pseudidiomarina</taxon>
    </lineage>
</organism>
<keyword evidence="25" id="KW-0812">Transmembrane</keyword>
<comment type="catalytic activity">
    <reaction evidence="21">
        <text>[GlcNAc-(1-&gt;4)-Mur2Ac(oyl-L-Ala-gamma-D-Glu-L-Lys-D-Ala-D-Ala)](n)-di-trans,octa-cis-undecaprenyl diphosphate + beta-D-GlcNAc-(1-&gt;4)-Mur2Ac(oyl-L-Ala-gamma-D-Glu-L-Lys-D-Ala-D-Ala)-di-trans,octa-cis-undecaprenyl diphosphate = [GlcNAc-(1-&gt;4)-Mur2Ac(oyl-L-Ala-gamma-D-Glu-L-Lys-D-Ala-D-Ala)](n+1)-di-trans,octa-cis-undecaprenyl diphosphate + di-trans,octa-cis-undecaprenyl diphosphate + H(+)</text>
        <dbReference type="Rhea" id="RHEA:23708"/>
        <dbReference type="Rhea" id="RHEA-COMP:9602"/>
        <dbReference type="Rhea" id="RHEA-COMP:9603"/>
        <dbReference type="ChEBI" id="CHEBI:15378"/>
        <dbReference type="ChEBI" id="CHEBI:58405"/>
        <dbReference type="ChEBI" id="CHEBI:60033"/>
        <dbReference type="ChEBI" id="CHEBI:78435"/>
        <dbReference type="EC" id="2.4.99.28"/>
    </reaction>
</comment>
<dbReference type="PANTHER" id="PTHR32282">
    <property type="entry name" value="BINDING PROTEIN TRANSPEPTIDASE, PUTATIVE-RELATED"/>
    <property type="match status" value="1"/>
</dbReference>
<dbReference type="GO" id="GO:0005886">
    <property type="term" value="C:plasma membrane"/>
    <property type="evidence" value="ECO:0007669"/>
    <property type="project" value="UniProtKB-SubCell"/>
</dbReference>
<evidence type="ECO:0000256" key="20">
    <source>
        <dbReference type="ARBA" id="ARBA00034000"/>
    </source>
</evidence>
<evidence type="ECO:0000259" key="28">
    <source>
        <dbReference type="Pfam" id="PF14814"/>
    </source>
</evidence>
<dbReference type="InterPro" id="IPR023346">
    <property type="entry name" value="Lysozyme-like_dom_sf"/>
</dbReference>
<evidence type="ECO:0000256" key="4">
    <source>
        <dbReference type="ARBA" id="ARBA00007090"/>
    </source>
</evidence>
<comment type="similarity">
    <text evidence="5 23">In the N-terminal section; belongs to the glycosyltransferase 51 family.</text>
</comment>
<dbReference type="EMBL" id="RSFE01000008">
    <property type="protein sequence ID" value="RWU09013.1"/>
    <property type="molecule type" value="Genomic_DNA"/>
</dbReference>
<dbReference type="SUPFAM" id="SSF56601">
    <property type="entry name" value="beta-lactamase/transpeptidase-like"/>
    <property type="match status" value="1"/>
</dbReference>
<dbReference type="AlphaFoldDB" id="A0A443YY89"/>
<evidence type="ECO:0000256" key="15">
    <source>
        <dbReference type="ARBA" id="ARBA00023136"/>
    </source>
</evidence>
<dbReference type="OrthoDB" id="9766909at2"/>
<keyword evidence="14 23" id="KW-0573">Peptidoglycan synthesis</keyword>
<dbReference type="SUPFAM" id="SSF53955">
    <property type="entry name" value="Lysozyme-like"/>
    <property type="match status" value="1"/>
</dbReference>
<evidence type="ECO:0000256" key="13">
    <source>
        <dbReference type="ARBA" id="ARBA00022960"/>
    </source>
</evidence>
<dbReference type="InterPro" id="IPR050396">
    <property type="entry name" value="Glycosyltr_51/Transpeptidase"/>
</dbReference>
<feature type="active site" description="Acyl-ester intermediate; for transpeptidase activity" evidence="24">
    <location>
        <position position="459"/>
    </location>
</feature>
<evidence type="ECO:0000256" key="11">
    <source>
        <dbReference type="ARBA" id="ARBA00022679"/>
    </source>
</evidence>
<dbReference type="Gene3D" id="1.20.5.100">
    <property type="entry name" value="Cytochrome c1, transmembrane anchor, C-terminal"/>
    <property type="match status" value="1"/>
</dbReference>
<evidence type="ECO:0000256" key="7">
    <source>
        <dbReference type="ARBA" id="ARBA00022475"/>
    </source>
</evidence>
<dbReference type="GO" id="GO:0008658">
    <property type="term" value="F:penicillin binding"/>
    <property type="evidence" value="ECO:0007669"/>
    <property type="project" value="UniProtKB-UniRule"/>
</dbReference>
<dbReference type="InterPro" id="IPR001460">
    <property type="entry name" value="PCN-bd_Tpept"/>
</dbReference>
<name>A0A443YY89_9GAMM</name>
<keyword evidence="13 23" id="KW-0133">Cell shape</keyword>
<feature type="domain" description="Glycosyl transferase family 51" evidence="27">
    <location>
        <begin position="160"/>
        <end position="331"/>
    </location>
</feature>
<evidence type="ECO:0000256" key="24">
    <source>
        <dbReference type="PIRSR" id="PIRSR002799-1"/>
    </source>
</evidence>
<comment type="similarity">
    <text evidence="4 23">In the C-terminal section; belongs to the transpeptidase family.</text>
</comment>
<accession>A0A443YY89</accession>
<dbReference type="Pfam" id="PF00912">
    <property type="entry name" value="Transgly"/>
    <property type="match status" value="1"/>
</dbReference>
<dbReference type="PANTHER" id="PTHR32282:SF11">
    <property type="entry name" value="PENICILLIN-BINDING PROTEIN 1B"/>
    <property type="match status" value="1"/>
</dbReference>
<feature type="active site" description="Proton donor; for transglycosylase activity" evidence="24">
    <location>
        <position position="184"/>
    </location>
</feature>
<comment type="function">
    <text evidence="1 23">Cell wall formation. Synthesis of cross-linked peptidoglycan from the lipid intermediates. The enzyme has a penicillin-insensitive transglycosylase N-terminal domain (formation of linear glycan strands) and a penicillin-sensitive transpeptidase C-terminal domain (cross-linking of the peptide subunits).</text>
</comment>
<evidence type="ECO:0000259" key="27">
    <source>
        <dbReference type="Pfam" id="PF00912"/>
    </source>
</evidence>
<dbReference type="GO" id="GO:0006508">
    <property type="term" value="P:proteolysis"/>
    <property type="evidence" value="ECO:0007669"/>
    <property type="project" value="UniProtKB-KW"/>
</dbReference>
<keyword evidence="8" id="KW-0121">Carboxypeptidase</keyword>
<reference evidence="29 30" key="1">
    <citation type="submission" date="2018-12" db="EMBL/GenBank/DDBJ databases">
        <authorList>
            <person name="Li A."/>
            <person name="Zhang M."/>
            <person name="Zhu H."/>
        </authorList>
    </citation>
    <scope>NUCLEOTIDE SEQUENCE [LARGE SCALE GENOMIC DNA]</scope>
    <source>
        <strain evidence="29 30">R04H25</strain>
    </source>
</reference>
<dbReference type="GO" id="GO:0009274">
    <property type="term" value="C:peptidoglycan-based cell wall"/>
    <property type="evidence" value="ECO:0007669"/>
    <property type="project" value="UniProtKB-UniRule"/>
</dbReference>
<keyword evidence="9" id="KW-0645">Protease</keyword>
<dbReference type="InterPro" id="IPR028166">
    <property type="entry name" value="UB2H"/>
</dbReference>
<dbReference type="Gene3D" id="1.10.3810.10">
    <property type="entry name" value="Biosynthetic peptidoglycan transglycosylase-like"/>
    <property type="match status" value="1"/>
</dbReference>
<evidence type="ECO:0000256" key="16">
    <source>
        <dbReference type="ARBA" id="ARBA00023251"/>
    </source>
</evidence>
<dbReference type="GO" id="GO:0046677">
    <property type="term" value="P:response to antibiotic"/>
    <property type="evidence" value="ECO:0007669"/>
    <property type="project" value="UniProtKB-UniRule"/>
</dbReference>
<dbReference type="UniPathway" id="UPA00219"/>
<dbReference type="Gene3D" id="3.30.2060.10">
    <property type="entry name" value="Penicillin-binding protein 1b domain"/>
    <property type="match status" value="1"/>
</dbReference>
<evidence type="ECO:0000256" key="12">
    <source>
        <dbReference type="ARBA" id="ARBA00022801"/>
    </source>
</evidence>
<dbReference type="InterPro" id="IPR012338">
    <property type="entry name" value="Beta-lactam/transpept-like"/>
</dbReference>
<evidence type="ECO:0000256" key="5">
    <source>
        <dbReference type="ARBA" id="ARBA00007739"/>
    </source>
</evidence>
<dbReference type="GO" id="GO:0030288">
    <property type="term" value="C:outer membrane-bounded periplasmic space"/>
    <property type="evidence" value="ECO:0007669"/>
    <property type="project" value="TreeGrafter"/>
</dbReference>
<evidence type="ECO:0000256" key="8">
    <source>
        <dbReference type="ARBA" id="ARBA00022645"/>
    </source>
</evidence>
<keyword evidence="7" id="KW-1003">Cell membrane</keyword>
<evidence type="ECO:0000256" key="19">
    <source>
        <dbReference type="ARBA" id="ARBA00032454"/>
    </source>
</evidence>
<evidence type="ECO:0000256" key="2">
    <source>
        <dbReference type="ARBA" id="ARBA00004236"/>
    </source>
</evidence>
<evidence type="ECO:0000313" key="29">
    <source>
        <dbReference type="EMBL" id="RWU09013.1"/>
    </source>
</evidence>
<dbReference type="PIRSF" id="PIRSF002799">
    <property type="entry name" value="PBP_1b"/>
    <property type="match status" value="1"/>
</dbReference>
<evidence type="ECO:0000256" key="3">
    <source>
        <dbReference type="ARBA" id="ARBA00004752"/>
    </source>
</evidence>
<keyword evidence="30" id="KW-1185">Reference proteome</keyword>
<keyword evidence="15 25" id="KW-0472">Membrane</keyword>
<keyword evidence="10 23" id="KW-0328">Glycosyltransferase</keyword>
<evidence type="ECO:0000256" key="21">
    <source>
        <dbReference type="ARBA" id="ARBA00049902"/>
    </source>
</evidence>
<evidence type="ECO:0000256" key="1">
    <source>
        <dbReference type="ARBA" id="ARBA00002624"/>
    </source>
</evidence>
<comment type="subcellular location">
    <subcellularLocation>
        <location evidence="2">Cell membrane</location>
    </subcellularLocation>
</comment>
<evidence type="ECO:0000256" key="10">
    <source>
        <dbReference type="ARBA" id="ARBA00022676"/>
    </source>
</evidence>
<dbReference type="InterPro" id="IPR011813">
    <property type="entry name" value="PBP_1b"/>
</dbReference>
<evidence type="ECO:0000256" key="23">
    <source>
        <dbReference type="PIRNR" id="PIRNR002799"/>
    </source>
</evidence>